<protein>
    <submittedName>
        <fullName evidence="1">Uncharacterized protein</fullName>
    </submittedName>
</protein>
<dbReference type="Proteomes" id="UP001153761">
    <property type="component" value="Chromosome"/>
</dbReference>
<name>A0AAD1V1L1_PLAAG</name>
<reference evidence="1" key="1">
    <citation type="submission" date="2020-09" db="EMBL/GenBank/DDBJ databases">
        <authorList>
            <person name="Blom J."/>
        </authorList>
    </citation>
    <scope>NUCLEOTIDE SEQUENCE</scope>
    <source>
        <strain evidence="1">No.66</strain>
    </source>
</reference>
<gene>
    <name evidence="1" type="ORF">PANO66_00513</name>
</gene>
<dbReference type="Gene3D" id="1.10.3210.10">
    <property type="entry name" value="Hypothetical protein af1432"/>
    <property type="match status" value="1"/>
</dbReference>
<evidence type="ECO:0000313" key="2">
    <source>
        <dbReference type="Proteomes" id="UP001153761"/>
    </source>
</evidence>
<dbReference type="SUPFAM" id="SSF109604">
    <property type="entry name" value="HD-domain/PDEase-like"/>
    <property type="match status" value="1"/>
</dbReference>
<organism evidence="1 2">
    <name type="scientific">Planktothrix agardhii</name>
    <name type="common">Oscillatoria agardhii</name>
    <dbReference type="NCBI Taxonomy" id="1160"/>
    <lineage>
        <taxon>Bacteria</taxon>
        <taxon>Bacillati</taxon>
        <taxon>Cyanobacteriota</taxon>
        <taxon>Cyanophyceae</taxon>
        <taxon>Oscillatoriophycideae</taxon>
        <taxon>Oscillatoriales</taxon>
        <taxon>Microcoleaceae</taxon>
        <taxon>Planktothrix</taxon>
    </lineage>
</organism>
<dbReference type="EMBL" id="LR882963">
    <property type="protein sequence ID" value="CAD5918354.1"/>
    <property type="molecule type" value="Genomic_DNA"/>
</dbReference>
<evidence type="ECO:0000313" key="1">
    <source>
        <dbReference type="EMBL" id="CAD5918354.1"/>
    </source>
</evidence>
<accession>A0AAD1V1L1</accession>
<sequence>MLSDKFTTALVYATELHAKQIRKGSGVPYIVHLLGVALDSLSLNYL</sequence>
<dbReference type="AlphaFoldDB" id="A0AAD1V1L1"/>
<proteinExistence type="predicted"/>